<dbReference type="Proteomes" id="UP000242869">
    <property type="component" value="Unassembled WGS sequence"/>
</dbReference>
<dbReference type="EMBL" id="FOVE01000016">
    <property type="protein sequence ID" value="SFN74536.1"/>
    <property type="molecule type" value="Genomic_DNA"/>
</dbReference>
<name>A0A1I5BIS4_9NEIS</name>
<dbReference type="STRING" id="83765.SAMN05660284_02173"/>
<dbReference type="PROSITE" id="PS50125">
    <property type="entry name" value="GUANYLATE_CYCLASE_2"/>
    <property type="match status" value="1"/>
</dbReference>
<accession>A0A1I5BIS4</accession>
<protein>
    <submittedName>
        <fullName evidence="2">Adenylate cyclase, class 3</fullName>
    </submittedName>
</protein>
<dbReference type="SUPFAM" id="SSF55073">
    <property type="entry name" value="Nucleotide cyclase"/>
    <property type="match status" value="1"/>
</dbReference>
<dbReference type="PANTHER" id="PTHR43081">
    <property type="entry name" value="ADENYLATE CYCLASE, TERMINAL-DIFFERENTIATION SPECIFIC-RELATED"/>
    <property type="match status" value="1"/>
</dbReference>
<dbReference type="InterPro" id="IPR001054">
    <property type="entry name" value="A/G_cyclase"/>
</dbReference>
<dbReference type="PANTHER" id="PTHR43081:SF19">
    <property type="entry name" value="PH-SENSITIVE ADENYLATE CYCLASE RV1264"/>
    <property type="match status" value="1"/>
</dbReference>
<organism evidence="2 3">
    <name type="scientific">Formivibrio citricus</name>
    <dbReference type="NCBI Taxonomy" id="83765"/>
    <lineage>
        <taxon>Bacteria</taxon>
        <taxon>Pseudomonadati</taxon>
        <taxon>Pseudomonadota</taxon>
        <taxon>Betaproteobacteria</taxon>
        <taxon>Neisseriales</taxon>
        <taxon>Chitinibacteraceae</taxon>
        <taxon>Formivibrio</taxon>
    </lineage>
</organism>
<evidence type="ECO:0000313" key="2">
    <source>
        <dbReference type="EMBL" id="SFN74536.1"/>
    </source>
</evidence>
<dbReference type="RefSeq" id="WP_177187863.1">
    <property type="nucleotide sequence ID" value="NZ_FOVE01000016.1"/>
</dbReference>
<keyword evidence="3" id="KW-1185">Reference proteome</keyword>
<sequence>MAPTPVNRRLVAVLAADAVSYSKLMSENEEGTLRVLAAHRSVIDGIIEFHSGRIFKTAGDSVLAEFASSVDAVRCALEIQDALKTRNDSLPEEQRLLFRIGVNLGDVVVKDEDLLGDGVNIAARLESIAEPGCVCISSAVYDQVIGKLSLGFVDLGEKELKNISRPVHVFGLAPGKGMNARPASTPRSSSLGRWLGITAAIGALLAGGGILLPKIKPQPPVPSAGNEQASGVQHHEEREKLLWDTVRSSNNPAELEAYLKQYPAGMFSDVARARIESLRKAALSPVKAVEVAPAKRPATAEPVKPAPVVAPVVASRPVEQHLAKPAPEASRIPVQPKAAQNFDGSWNVLVNCDKWKETEGILRTFPTKISQNIVKIERGKSDRAGYIKLDGKIQDNGTLTLTGHTLSVHPQFLGRPVTGTFTGKFSGDYYEGKGAFGSRPCTLTLVRK</sequence>
<dbReference type="Pfam" id="PF00211">
    <property type="entry name" value="Guanylate_cyc"/>
    <property type="match status" value="1"/>
</dbReference>
<evidence type="ECO:0000313" key="3">
    <source>
        <dbReference type="Proteomes" id="UP000242869"/>
    </source>
</evidence>
<dbReference type="GO" id="GO:0035556">
    <property type="term" value="P:intracellular signal transduction"/>
    <property type="evidence" value="ECO:0007669"/>
    <property type="project" value="InterPro"/>
</dbReference>
<dbReference type="CDD" id="cd07302">
    <property type="entry name" value="CHD"/>
    <property type="match status" value="1"/>
</dbReference>
<dbReference type="AlphaFoldDB" id="A0A1I5BIS4"/>
<dbReference type="InterPro" id="IPR029787">
    <property type="entry name" value="Nucleotide_cyclase"/>
</dbReference>
<evidence type="ECO:0000259" key="1">
    <source>
        <dbReference type="PROSITE" id="PS50125"/>
    </source>
</evidence>
<feature type="domain" description="Guanylate cyclase" evidence="1">
    <location>
        <begin position="12"/>
        <end position="126"/>
    </location>
</feature>
<dbReference type="Gene3D" id="3.30.70.1230">
    <property type="entry name" value="Nucleotide cyclase"/>
    <property type="match status" value="1"/>
</dbReference>
<dbReference type="GO" id="GO:0006171">
    <property type="term" value="P:cAMP biosynthetic process"/>
    <property type="evidence" value="ECO:0007669"/>
    <property type="project" value="TreeGrafter"/>
</dbReference>
<reference evidence="3" key="1">
    <citation type="submission" date="2016-10" db="EMBL/GenBank/DDBJ databases">
        <authorList>
            <person name="Varghese N."/>
            <person name="Submissions S."/>
        </authorList>
    </citation>
    <scope>NUCLEOTIDE SEQUENCE [LARGE SCALE GENOMIC DNA]</scope>
    <source>
        <strain evidence="3">DSM 6150</strain>
    </source>
</reference>
<dbReference type="GO" id="GO:0004016">
    <property type="term" value="F:adenylate cyclase activity"/>
    <property type="evidence" value="ECO:0007669"/>
    <property type="project" value="UniProtKB-ARBA"/>
</dbReference>
<dbReference type="InterPro" id="IPR050697">
    <property type="entry name" value="Adenylyl/Guanylyl_Cyclase_3/4"/>
</dbReference>
<proteinExistence type="predicted"/>
<gene>
    <name evidence="2" type="ORF">SAMN05660284_02173</name>
</gene>